<dbReference type="Pfam" id="PF00701">
    <property type="entry name" value="DHDPS"/>
    <property type="match status" value="1"/>
</dbReference>
<comment type="caution">
    <text evidence="16">The sequence shown here is derived from an EMBL/GenBank/DDBJ whole genome shotgun (WGS) entry which is preliminary data.</text>
</comment>
<organism evidence="16 17">
    <name type="scientific">Marispirochaeta aestuarii</name>
    <dbReference type="NCBI Taxonomy" id="1963862"/>
    <lineage>
        <taxon>Bacteria</taxon>
        <taxon>Pseudomonadati</taxon>
        <taxon>Spirochaetota</taxon>
        <taxon>Spirochaetia</taxon>
        <taxon>Spirochaetales</taxon>
        <taxon>Spirochaetaceae</taxon>
        <taxon>Marispirochaeta</taxon>
    </lineage>
</organism>
<evidence type="ECO:0000256" key="8">
    <source>
        <dbReference type="ARBA" id="ARBA00023154"/>
    </source>
</evidence>
<dbReference type="InterPro" id="IPR002220">
    <property type="entry name" value="DapA-like"/>
</dbReference>
<dbReference type="InterPro" id="IPR005263">
    <property type="entry name" value="DapA"/>
</dbReference>
<sequence>MNFAPKGVLPAMITPLTKDGKVNEKALRKLIDFLLDGGVHGIFAIGTTGEFYCLSNDEYRMILEVTKDQVAGRVPVYAGANHITTRGSIELAQIAQEVGVDALSVLTPLFISPNQQQLIKHFTDVAASTDLPILLYDNRPKTHVALQPGSVVELAKIKNIIGIKDSSGDMTNTAENIRLTRDMDFDVMIGRDTLIHANLCYGGAGAVAACANVAPRICADIYDKYVAGDIKGSLEAQFRLAPLRIAFSLGTFPTVIKEALELLGIEAGPCFEPVGPMSSDEKEQLKKILKGMELL</sequence>
<dbReference type="SUPFAM" id="SSF51569">
    <property type="entry name" value="Aldolase"/>
    <property type="match status" value="1"/>
</dbReference>
<dbReference type="OrthoDB" id="9771791at2"/>
<evidence type="ECO:0000256" key="13">
    <source>
        <dbReference type="PIRNR" id="PIRNR001365"/>
    </source>
</evidence>
<dbReference type="EMBL" id="MWQY01000001">
    <property type="protein sequence ID" value="ORC38179.1"/>
    <property type="molecule type" value="Genomic_DNA"/>
</dbReference>
<evidence type="ECO:0000256" key="9">
    <source>
        <dbReference type="ARBA" id="ARBA00023239"/>
    </source>
</evidence>
<keyword evidence="5" id="KW-0963">Cytoplasm</keyword>
<dbReference type="RefSeq" id="WP_083047055.1">
    <property type="nucleotide sequence ID" value="NZ_CAXXQO010000003.1"/>
</dbReference>
<dbReference type="PIRSF" id="PIRSF001365">
    <property type="entry name" value="DHDPS"/>
    <property type="match status" value="1"/>
</dbReference>
<comment type="catalytic activity">
    <reaction evidence="11">
        <text>L-aspartate 4-semialdehyde + pyruvate = (2S,4S)-4-hydroxy-2,3,4,5-tetrahydrodipicolinate + H2O + H(+)</text>
        <dbReference type="Rhea" id="RHEA:34171"/>
        <dbReference type="ChEBI" id="CHEBI:15361"/>
        <dbReference type="ChEBI" id="CHEBI:15377"/>
        <dbReference type="ChEBI" id="CHEBI:15378"/>
        <dbReference type="ChEBI" id="CHEBI:67139"/>
        <dbReference type="ChEBI" id="CHEBI:537519"/>
        <dbReference type="EC" id="4.3.3.7"/>
    </reaction>
</comment>
<keyword evidence="6" id="KW-0028">Amino-acid biosynthesis</keyword>
<keyword evidence="10" id="KW-0704">Schiff base</keyword>
<evidence type="ECO:0000256" key="12">
    <source>
        <dbReference type="NCBIfam" id="TIGR00674"/>
    </source>
</evidence>
<dbReference type="PROSITE" id="PS00665">
    <property type="entry name" value="DHDPS_1"/>
    <property type="match status" value="1"/>
</dbReference>
<comment type="similarity">
    <text evidence="3 13">Belongs to the DapA family.</text>
</comment>
<evidence type="ECO:0000313" key="16">
    <source>
        <dbReference type="EMBL" id="ORC38179.1"/>
    </source>
</evidence>
<evidence type="ECO:0000256" key="1">
    <source>
        <dbReference type="ARBA" id="ARBA00003294"/>
    </source>
</evidence>
<keyword evidence="7" id="KW-0220">Diaminopimelate biosynthesis</keyword>
<comment type="pathway">
    <text evidence="2">Amino-acid biosynthesis; L-lysine biosynthesis via DAP pathway; (S)-tetrahydrodipicolinate from L-aspartate: step 3/4.</text>
</comment>
<dbReference type="EC" id="4.3.3.7" evidence="4 12"/>
<dbReference type="InterPro" id="IPR013785">
    <property type="entry name" value="Aldolase_TIM"/>
</dbReference>
<dbReference type="PANTHER" id="PTHR12128">
    <property type="entry name" value="DIHYDRODIPICOLINATE SYNTHASE"/>
    <property type="match status" value="1"/>
</dbReference>
<evidence type="ECO:0000256" key="6">
    <source>
        <dbReference type="ARBA" id="ARBA00022605"/>
    </source>
</evidence>
<evidence type="ECO:0000256" key="3">
    <source>
        <dbReference type="ARBA" id="ARBA00007592"/>
    </source>
</evidence>
<evidence type="ECO:0000256" key="14">
    <source>
        <dbReference type="PIRSR" id="PIRSR001365-1"/>
    </source>
</evidence>
<evidence type="ECO:0000256" key="4">
    <source>
        <dbReference type="ARBA" id="ARBA00012086"/>
    </source>
</evidence>
<accession>A0A1Y1S2I1</accession>
<gene>
    <name evidence="16" type="ORF">B4O97_00010</name>
</gene>
<dbReference type="GO" id="GO:0009089">
    <property type="term" value="P:lysine biosynthetic process via diaminopimelate"/>
    <property type="evidence" value="ECO:0007669"/>
    <property type="project" value="UniProtKB-UniRule"/>
</dbReference>
<dbReference type="UniPathway" id="UPA00034">
    <property type="reaction ID" value="UER00017"/>
</dbReference>
<evidence type="ECO:0000256" key="2">
    <source>
        <dbReference type="ARBA" id="ARBA00005120"/>
    </source>
</evidence>
<feature type="binding site" evidence="15">
    <location>
        <position position="48"/>
    </location>
    <ligand>
        <name>pyruvate</name>
        <dbReference type="ChEBI" id="CHEBI:15361"/>
    </ligand>
</feature>
<dbReference type="SMART" id="SM01130">
    <property type="entry name" value="DHDPS"/>
    <property type="match status" value="1"/>
</dbReference>
<name>A0A1Y1S2I1_9SPIO</name>
<evidence type="ECO:0000256" key="15">
    <source>
        <dbReference type="PIRSR" id="PIRSR001365-2"/>
    </source>
</evidence>
<evidence type="ECO:0000256" key="5">
    <source>
        <dbReference type="ARBA" id="ARBA00022490"/>
    </source>
</evidence>
<dbReference type="Proteomes" id="UP000192343">
    <property type="component" value="Unassembled WGS sequence"/>
</dbReference>
<dbReference type="CDD" id="cd00408">
    <property type="entry name" value="DHDPS-like"/>
    <property type="match status" value="1"/>
</dbReference>
<feature type="binding site" evidence="15">
    <location>
        <position position="207"/>
    </location>
    <ligand>
        <name>pyruvate</name>
        <dbReference type="ChEBI" id="CHEBI:15361"/>
    </ligand>
</feature>
<dbReference type="Gene3D" id="3.20.20.70">
    <property type="entry name" value="Aldolase class I"/>
    <property type="match status" value="1"/>
</dbReference>
<dbReference type="InterPro" id="IPR020624">
    <property type="entry name" value="Schiff_base-form_aldolases_CS"/>
</dbReference>
<dbReference type="GO" id="GO:0019877">
    <property type="term" value="P:diaminopimelate biosynthetic process"/>
    <property type="evidence" value="ECO:0007669"/>
    <property type="project" value="UniProtKB-KW"/>
</dbReference>
<dbReference type="AlphaFoldDB" id="A0A1Y1S2I1"/>
<comment type="function">
    <text evidence="1">Catalyzes the condensation of (S)-aspartate-beta-semialdehyde [(S)-ASA] and pyruvate to 4-hydroxy-tetrahydrodipicolinate (HTPA).</text>
</comment>
<reference evidence="16 17" key="1">
    <citation type="submission" date="2017-03" db="EMBL/GenBank/DDBJ databases">
        <title>Draft Genome sequence of Marispirochaeta sp. strain JC444.</title>
        <authorList>
            <person name="Shivani Y."/>
            <person name="Subhash Y."/>
            <person name="Sasikala C."/>
            <person name="Ramana C."/>
        </authorList>
    </citation>
    <scope>NUCLEOTIDE SEQUENCE [LARGE SCALE GENOMIC DNA]</scope>
    <source>
        <strain evidence="16 17">JC444</strain>
    </source>
</reference>
<dbReference type="PRINTS" id="PR00146">
    <property type="entry name" value="DHPICSNTHASE"/>
</dbReference>
<evidence type="ECO:0000256" key="11">
    <source>
        <dbReference type="ARBA" id="ARBA00047836"/>
    </source>
</evidence>
<feature type="active site" description="Schiff-base intermediate with substrate" evidence="14">
    <location>
        <position position="164"/>
    </location>
</feature>
<evidence type="ECO:0000256" key="7">
    <source>
        <dbReference type="ARBA" id="ARBA00022915"/>
    </source>
</evidence>
<dbReference type="PANTHER" id="PTHR12128:SF66">
    <property type="entry name" value="4-HYDROXY-2-OXOGLUTARATE ALDOLASE, MITOCHONDRIAL"/>
    <property type="match status" value="1"/>
</dbReference>
<evidence type="ECO:0000256" key="10">
    <source>
        <dbReference type="ARBA" id="ARBA00023270"/>
    </source>
</evidence>
<proteinExistence type="inferred from homology"/>
<keyword evidence="9 13" id="KW-0456">Lyase</keyword>
<feature type="active site" description="Proton donor/acceptor" evidence="14">
    <location>
        <position position="136"/>
    </location>
</feature>
<dbReference type="GO" id="GO:0008840">
    <property type="term" value="F:4-hydroxy-tetrahydrodipicolinate synthase activity"/>
    <property type="evidence" value="ECO:0007669"/>
    <property type="project" value="UniProtKB-UniRule"/>
</dbReference>
<dbReference type="STRING" id="1963862.B4O97_00010"/>
<keyword evidence="17" id="KW-1185">Reference proteome</keyword>
<dbReference type="NCBIfam" id="TIGR00674">
    <property type="entry name" value="dapA"/>
    <property type="match status" value="1"/>
</dbReference>
<keyword evidence="8" id="KW-0457">Lysine biosynthesis</keyword>
<protein>
    <recommendedName>
        <fullName evidence="4 12">4-hydroxy-tetrahydrodipicolinate synthase</fullName>
        <ecNumber evidence="4 12">4.3.3.7</ecNumber>
    </recommendedName>
</protein>
<evidence type="ECO:0000313" key="17">
    <source>
        <dbReference type="Proteomes" id="UP000192343"/>
    </source>
</evidence>